<reference evidence="2 3" key="1">
    <citation type="submission" date="2016-06" db="EMBL/GenBank/DDBJ databases">
        <title>Draft Genome Sequence of Tenacibaculum soleae UCD-KL19.</title>
        <authorList>
            <person name="Eisen J.A."/>
            <person name="Coil D.A."/>
            <person name="Lujan K.M."/>
        </authorList>
    </citation>
    <scope>NUCLEOTIDE SEQUENCE [LARGE SCALE GENOMIC DNA]</scope>
    <source>
        <strain evidence="2 3">UCD-KL19</strain>
    </source>
</reference>
<comment type="caution">
    <text evidence="2">The sequence shown here is derived from an EMBL/GenBank/DDBJ whole genome shotgun (WGS) entry which is preliminary data.</text>
</comment>
<dbReference type="InterPro" id="IPR025665">
    <property type="entry name" value="Beta-barrel_OMP_2"/>
</dbReference>
<name>A0A1B9Y281_9FLAO</name>
<dbReference type="AlphaFoldDB" id="A0A1B9Y281"/>
<gene>
    <name evidence="2" type="ORF">BA195_04225</name>
</gene>
<accession>A0A1B9Y281</accession>
<evidence type="ECO:0000313" key="3">
    <source>
        <dbReference type="Proteomes" id="UP000093186"/>
    </source>
</evidence>
<organism evidence="2 3">
    <name type="scientific">Tenacibaculum soleae</name>
    <dbReference type="NCBI Taxonomy" id="447689"/>
    <lineage>
        <taxon>Bacteria</taxon>
        <taxon>Pseudomonadati</taxon>
        <taxon>Bacteroidota</taxon>
        <taxon>Flavobacteriia</taxon>
        <taxon>Flavobacteriales</taxon>
        <taxon>Flavobacteriaceae</taxon>
        <taxon>Tenacibaculum</taxon>
    </lineage>
</organism>
<evidence type="ECO:0000313" key="2">
    <source>
        <dbReference type="EMBL" id="OCK43910.1"/>
    </source>
</evidence>
<feature type="domain" description="Outer membrane protein beta-barrel" evidence="1">
    <location>
        <begin position="17"/>
        <end position="196"/>
    </location>
</feature>
<sequence>MKKTIILFFISAIVYGQKDSLQIGDRYWDDQLYINISYNTLNNQPVRVSKSGFSFGISGGYIKDIPFVKSGKLGLGIGLGYGFDSFNHNLKIVKGSPNSFQIDNNITQNKFKVHNIEMPIQFRWRSSTANTYSFWRFYTGVKLSYNISNHFTYSDSGTSISISNLDEYRKFQTGFIVSAGYGTFNFHIYYGLNPIFKRATLNDNTVDTNIIRFGLSFYLL</sequence>
<dbReference type="RefSeq" id="WP_068702762.1">
    <property type="nucleotide sequence ID" value="NZ_JAUOSW010000004.1"/>
</dbReference>
<keyword evidence="3" id="KW-1185">Reference proteome</keyword>
<dbReference type="STRING" id="447689.BA195_04225"/>
<protein>
    <recommendedName>
        <fullName evidence="1">Outer membrane protein beta-barrel domain-containing protein</fullName>
    </recommendedName>
</protein>
<dbReference type="EMBL" id="MAKX01000001">
    <property type="protein sequence ID" value="OCK43910.1"/>
    <property type="molecule type" value="Genomic_DNA"/>
</dbReference>
<evidence type="ECO:0000259" key="1">
    <source>
        <dbReference type="Pfam" id="PF13568"/>
    </source>
</evidence>
<proteinExistence type="predicted"/>
<dbReference type="Proteomes" id="UP000093186">
    <property type="component" value="Unassembled WGS sequence"/>
</dbReference>
<dbReference type="Pfam" id="PF13568">
    <property type="entry name" value="OMP_b-brl_2"/>
    <property type="match status" value="1"/>
</dbReference>